<accession>A0ABZ1L9H5</accession>
<keyword evidence="1" id="KW-1133">Transmembrane helix</keyword>
<protein>
    <submittedName>
        <fullName evidence="2">Uncharacterized protein</fullName>
    </submittedName>
</protein>
<reference evidence="2 3" key="1">
    <citation type="submission" date="2022-10" db="EMBL/GenBank/DDBJ databases">
        <title>The complete genomes of actinobacterial strains from the NBC collection.</title>
        <authorList>
            <person name="Joergensen T.S."/>
            <person name="Alvarez Arevalo M."/>
            <person name="Sterndorff E.B."/>
            <person name="Faurdal D."/>
            <person name="Vuksanovic O."/>
            <person name="Mourched A.-S."/>
            <person name="Charusanti P."/>
            <person name="Shaw S."/>
            <person name="Blin K."/>
            <person name="Weber T."/>
        </authorList>
    </citation>
    <scope>NUCLEOTIDE SEQUENCE [LARGE SCALE GENOMIC DNA]</scope>
    <source>
        <strain evidence="2 3">NBC_00123</strain>
    </source>
</reference>
<evidence type="ECO:0000313" key="2">
    <source>
        <dbReference type="EMBL" id="WTR71077.1"/>
    </source>
</evidence>
<feature type="transmembrane region" description="Helical" evidence="1">
    <location>
        <begin position="12"/>
        <end position="27"/>
    </location>
</feature>
<dbReference type="EMBL" id="CP108188">
    <property type="protein sequence ID" value="WTR71077.1"/>
    <property type="molecule type" value="Genomic_DNA"/>
</dbReference>
<keyword evidence="1" id="KW-0812">Transmembrane</keyword>
<evidence type="ECO:0000256" key="1">
    <source>
        <dbReference type="SAM" id="Phobius"/>
    </source>
</evidence>
<organism evidence="2 3">
    <name type="scientific">Streptomyces zaomyceticus</name>
    <dbReference type="NCBI Taxonomy" id="68286"/>
    <lineage>
        <taxon>Bacteria</taxon>
        <taxon>Bacillati</taxon>
        <taxon>Actinomycetota</taxon>
        <taxon>Actinomycetes</taxon>
        <taxon>Kitasatosporales</taxon>
        <taxon>Streptomycetaceae</taxon>
        <taxon>Streptomyces</taxon>
    </lineage>
</organism>
<keyword evidence="1" id="KW-0472">Membrane</keyword>
<evidence type="ECO:0000313" key="3">
    <source>
        <dbReference type="Proteomes" id="UP001622594"/>
    </source>
</evidence>
<sequence>MTGKSEWQNHPHGYLVILALLLVFLIIEDDTVTRIILAWALFSGAVVHGREWAKRSSRKATD</sequence>
<dbReference type="Proteomes" id="UP001622594">
    <property type="component" value="Chromosome"/>
</dbReference>
<gene>
    <name evidence="2" type="ORF">OG814_18185</name>
</gene>
<keyword evidence="3" id="KW-1185">Reference proteome</keyword>
<dbReference type="RefSeq" id="WP_327163428.1">
    <property type="nucleotide sequence ID" value="NZ_CP108062.1"/>
</dbReference>
<proteinExistence type="predicted"/>
<name>A0ABZ1L9H5_9ACTN</name>